<keyword evidence="1" id="KW-0812">Transmembrane</keyword>
<evidence type="ECO:0000313" key="3">
    <source>
        <dbReference type="RefSeq" id="NP_001397258.1"/>
    </source>
</evidence>
<dbReference type="AGR" id="ZFIN:ZDB-GENE-070912-333"/>
<dbReference type="Proteomes" id="UP000000437">
    <property type="component" value="Chromosome 20"/>
</dbReference>
<keyword evidence="2" id="KW-1185">Reference proteome</keyword>
<name>A0AB13AAP2_DANRE</name>
<keyword evidence="1" id="KW-1133">Transmembrane helix</keyword>
<evidence type="ECO:0000313" key="2">
    <source>
        <dbReference type="Proteomes" id="UP000000437"/>
    </source>
</evidence>
<feature type="transmembrane region" description="Helical" evidence="1">
    <location>
        <begin position="12"/>
        <end position="33"/>
    </location>
</feature>
<dbReference type="ZFIN" id="ZDB-GENE-070912-333">
    <property type="gene designation" value="si:ch73-18b11.2"/>
</dbReference>
<reference evidence="3" key="2">
    <citation type="submission" date="2025-08" db="UniProtKB">
        <authorList>
            <consortium name="RefSeq"/>
        </authorList>
    </citation>
    <scope>IDENTIFICATION</scope>
    <source>
        <strain evidence="3">Tuebingen</strain>
    </source>
</reference>
<organism evidence="2 3">
    <name type="scientific">Danio rerio</name>
    <name type="common">Zebrafish</name>
    <name type="synonym">Brachydanio rerio</name>
    <dbReference type="NCBI Taxonomy" id="7955"/>
    <lineage>
        <taxon>Eukaryota</taxon>
        <taxon>Metazoa</taxon>
        <taxon>Chordata</taxon>
        <taxon>Craniata</taxon>
        <taxon>Vertebrata</taxon>
        <taxon>Euteleostomi</taxon>
        <taxon>Actinopterygii</taxon>
        <taxon>Neopterygii</taxon>
        <taxon>Teleostei</taxon>
        <taxon>Ostariophysi</taxon>
        <taxon>Cypriniformes</taxon>
        <taxon>Danionidae</taxon>
        <taxon>Danioninae</taxon>
        <taxon>Danio</taxon>
    </lineage>
</organism>
<gene>
    <name evidence="3 4" type="primary">si:ch73-18b11.2</name>
</gene>
<keyword evidence="1" id="KW-0472">Membrane</keyword>
<dbReference type="AlphaFoldDB" id="A0AB13AAP2"/>
<proteinExistence type="predicted"/>
<dbReference type="GeneID" id="101886862"/>
<protein>
    <submittedName>
        <fullName evidence="3">Small leucine-rich protein 1</fullName>
    </submittedName>
</protein>
<dbReference type="RefSeq" id="NP_001397258.1">
    <property type="nucleotide sequence ID" value="NM_001410329.1"/>
</dbReference>
<evidence type="ECO:0000313" key="4">
    <source>
        <dbReference type="ZFIN" id="ZDB-GENE-070912-333"/>
    </source>
</evidence>
<dbReference type="KEGG" id="dre:101886862"/>
<reference evidence="3" key="1">
    <citation type="journal article" date="2015" name="Nat. Commun.">
        <title>RFX transcription factors are essential for hearing in mice.</title>
        <authorList>
            <person name="Elkon R."/>
            <person name="Milon B."/>
            <person name="Morrison L."/>
            <person name="Shah M."/>
            <person name="Vijayakumar S."/>
            <person name="Racherla M."/>
            <person name="Leitch C.C."/>
            <person name="Silipino L."/>
            <person name="Hadi S."/>
            <person name="Weiss-Gayet M."/>
            <person name="Barras E."/>
            <person name="Schmid C.D."/>
            <person name="Ait-Lounis A."/>
            <person name="Barnes A."/>
            <person name="Song Y."/>
            <person name="Eisenman D.J."/>
            <person name="Eliyahu E."/>
            <person name="Frolenkov G.I."/>
            <person name="Strome S.E."/>
            <person name="Durand B."/>
            <person name="Zaghloul N.A."/>
            <person name="Jones S.M."/>
            <person name="Reith W."/>
            <person name="Hertzano R."/>
        </authorList>
    </citation>
    <scope>NUCLEOTIDE SEQUENCE</scope>
    <source>
        <strain evidence="3">Tuebingen</strain>
    </source>
</reference>
<accession>A0AB13AAP2</accession>
<evidence type="ECO:0000256" key="1">
    <source>
        <dbReference type="SAM" id="Phobius"/>
    </source>
</evidence>
<sequence>MSAVFLDELPGWFLWTGIFLPVTALLLLLIAFFSGKLTHTEQQLAVSADPRQTAYLHCFRQQTEKRRHTPHTHKTR</sequence>